<feature type="compositionally biased region" description="Low complexity" evidence="1">
    <location>
        <begin position="86"/>
        <end position="95"/>
    </location>
</feature>
<sequence>MSNPYYTSSSARNNSGNTNPWAWTNAPWAPSSNGNSFSWSNNCGNTTSNNCGNTTNTNCGNTVTYNNNGTKTFHTGDITSNGTGGSATSTTTTTAADDTDRHVKVEQEDDMTLRQLQAYIQTTQNLMGELTLYYGNKKLTNLFVPIGEVLRPGDTLVIQNNTKAIVATGGFGMGGEATSNSRKQAIAQGGHATGGMFYPSGRSKGGSGTGGDAWGDYGAGGDGFGGGANNVDGKARAGLAVSGNFHKHEESRSMKERLFRR</sequence>
<reference evidence="3" key="1">
    <citation type="journal article" date="2017" name="Genome Biol.">
        <title>Comparative genomics reveals high biological diversity and specific adaptations in the industrially and medically important fungal genus Aspergillus.</title>
        <authorList>
            <person name="de Vries R.P."/>
            <person name="Riley R."/>
            <person name="Wiebenga A."/>
            <person name="Aguilar-Osorio G."/>
            <person name="Amillis S."/>
            <person name="Uchima C.A."/>
            <person name="Anderluh G."/>
            <person name="Asadollahi M."/>
            <person name="Askin M."/>
            <person name="Barry K."/>
            <person name="Battaglia E."/>
            <person name="Bayram O."/>
            <person name="Benocci T."/>
            <person name="Braus-Stromeyer S.A."/>
            <person name="Caldana C."/>
            <person name="Canovas D."/>
            <person name="Cerqueira G.C."/>
            <person name="Chen F."/>
            <person name="Chen W."/>
            <person name="Choi C."/>
            <person name="Clum A."/>
            <person name="Dos Santos R.A."/>
            <person name="Damasio A.R."/>
            <person name="Diallinas G."/>
            <person name="Emri T."/>
            <person name="Fekete E."/>
            <person name="Flipphi M."/>
            <person name="Freyberg S."/>
            <person name="Gallo A."/>
            <person name="Gournas C."/>
            <person name="Habgood R."/>
            <person name="Hainaut M."/>
            <person name="Harispe M.L."/>
            <person name="Henrissat B."/>
            <person name="Hilden K.S."/>
            <person name="Hope R."/>
            <person name="Hossain A."/>
            <person name="Karabika E."/>
            <person name="Karaffa L."/>
            <person name="Karanyi Z."/>
            <person name="Krasevec N."/>
            <person name="Kuo A."/>
            <person name="Kusch H."/>
            <person name="LaButti K."/>
            <person name="Lagendijk E.L."/>
            <person name="Lapidus A."/>
            <person name="Levasseur A."/>
            <person name="Lindquist E."/>
            <person name="Lipzen A."/>
            <person name="Logrieco A.F."/>
            <person name="MacCabe A."/>
            <person name="Maekelae M.R."/>
            <person name="Malavazi I."/>
            <person name="Melin P."/>
            <person name="Meyer V."/>
            <person name="Mielnichuk N."/>
            <person name="Miskei M."/>
            <person name="Molnar A.P."/>
            <person name="Mule G."/>
            <person name="Ngan C.Y."/>
            <person name="Orejas M."/>
            <person name="Orosz E."/>
            <person name="Ouedraogo J.P."/>
            <person name="Overkamp K.M."/>
            <person name="Park H.-S."/>
            <person name="Perrone G."/>
            <person name="Piumi F."/>
            <person name="Punt P.J."/>
            <person name="Ram A.F."/>
            <person name="Ramon A."/>
            <person name="Rauscher S."/>
            <person name="Record E."/>
            <person name="Riano-Pachon D.M."/>
            <person name="Robert V."/>
            <person name="Roehrig J."/>
            <person name="Ruller R."/>
            <person name="Salamov A."/>
            <person name="Salih N.S."/>
            <person name="Samson R.A."/>
            <person name="Sandor E."/>
            <person name="Sanguinetti M."/>
            <person name="Schuetze T."/>
            <person name="Sepcic K."/>
            <person name="Shelest E."/>
            <person name="Sherlock G."/>
            <person name="Sophianopoulou V."/>
            <person name="Squina F.M."/>
            <person name="Sun H."/>
            <person name="Susca A."/>
            <person name="Todd R.B."/>
            <person name="Tsang A."/>
            <person name="Unkles S.E."/>
            <person name="van de Wiele N."/>
            <person name="van Rossen-Uffink D."/>
            <person name="Oliveira J.V."/>
            <person name="Vesth T.C."/>
            <person name="Visser J."/>
            <person name="Yu J.-H."/>
            <person name="Zhou M."/>
            <person name="Andersen M.R."/>
            <person name="Archer D.B."/>
            <person name="Baker S.E."/>
            <person name="Benoit I."/>
            <person name="Brakhage A.A."/>
            <person name="Braus G.H."/>
            <person name="Fischer R."/>
            <person name="Frisvad J.C."/>
            <person name="Goldman G.H."/>
            <person name="Houbraken J."/>
            <person name="Oakley B."/>
            <person name="Pocsi I."/>
            <person name="Scazzocchio C."/>
            <person name="Seiboth B."/>
            <person name="vanKuyk P.A."/>
            <person name="Wortman J."/>
            <person name="Dyer P.S."/>
            <person name="Grigoriev I.V."/>
        </authorList>
    </citation>
    <scope>NUCLEOTIDE SEQUENCE [LARGE SCALE GENOMIC DNA]</scope>
    <source>
        <strain evidence="3">CBS 134.48</strain>
    </source>
</reference>
<organism evidence="2 3">
    <name type="scientific">Aspergillus tubingensis (strain CBS 134.48)</name>
    <dbReference type="NCBI Taxonomy" id="767770"/>
    <lineage>
        <taxon>Eukaryota</taxon>
        <taxon>Fungi</taxon>
        <taxon>Dikarya</taxon>
        <taxon>Ascomycota</taxon>
        <taxon>Pezizomycotina</taxon>
        <taxon>Eurotiomycetes</taxon>
        <taxon>Eurotiomycetidae</taxon>
        <taxon>Eurotiales</taxon>
        <taxon>Aspergillaceae</taxon>
        <taxon>Aspergillus</taxon>
        <taxon>Aspergillus subgen. Circumdati</taxon>
    </lineage>
</organism>
<protein>
    <submittedName>
        <fullName evidence="2">Uncharacterized protein</fullName>
    </submittedName>
</protein>
<gene>
    <name evidence="2" type="ORF">ASPTUDRAFT_203198</name>
</gene>
<accession>A0A1L9MYY8</accession>
<proteinExistence type="predicted"/>
<dbReference type="OMA" id="FHKHEES"/>
<evidence type="ECO:0000256" key="1">
    <source>
        <dbReference type="SAM" id="MobiDB-lite"/>
    </source>
</evidence>
<evidence type="ECO:0000313" key="2">
    <source>
        <dbReference type="EMBL" id="OJI82239.1"/>
    </source>
</evidence>
<dbReference type="Proteomes" id="UP000184304">
    <property type="component" value="Unassembled WGS sequence"/>
</dbReference>
<feature type="region of interest" description="Disordered" evidence="1">
    <location>
        <begin position="190"/>
        <end position="209"/>
    </location>
</feature>
<dbReference type="VEuPathDB" id="FungiDB:ASPTUDRAFT_203198"/>
<keyword evidence="3" id="KW-1185">Reference proteome</keyword>
<dbReference type="EMBL" id="KV878205">
    <property type="protein sequence ID" value="OJI82239.1"/>
    <property type="molecule type" value="Genomic_DNA"/>
</dbReference>
<evidence type="ECO:0000313" key="3">
    <source>
        <dbReference type="Proteomes" id="UP000184304"/>
    </source>
</evidence>
<name>A0A1L9MYY8_ASPTC</name>
<dbReference type="OrthoDB" id="4497655at2759"/>
<feature type="region of interest" description="Disordered" evidence="1">
    <location>
        <begin position="76"/>
        <end position="95"/>
    </location>
</feature>
<dbReference type="AlphaFoldDB" id="A0A1L9MYY8"/>